<dbReference type="NCBIfam" id="TIGR00813">
    <property type="entry name" value="sss"/>
    <property type="match status" value="1"/>
</dbReference>
<feature type="transmembrane region" description="Helical" evidence="12">
    <location>
        <begin position="129"/>
        <end position="154"/>
    </location>
</feature>
<keyword evidence="7" id="KW-0915">Sodium</keyword>
<dbReference type="GO" id="GO:0006814">
    <property type="term" value="P:sodium ion transport"/>
    <property type="evidence" value="ECO:0007669"/>
    <property type="project" value="UniProtKB-KW"/>
</dbReference>
<dbReference type="InterPro" id="IPR051163">
    <property type="entry name" value="Sodium:Solute_Symporter_SSF"/>
</dbReference>
<evidence type="ECO:0000256" key="7">
    <source>
        <dbReference type="ARBA" id="ARBA00023053"/>
    </source>
</evidence>
<comment type="subcellular location">
    <subcellularLocation>
        <location evidence="1">Cell membrane</location>
        <topology evidence="1">Multi-pass membrane protein</topology>
    </subcellularLocation>
</comment>
<protein>
    <submittedName>
        <fullName evidence="13">Sodium-coupled monocarboxylate transporter</fullName>
    </submittedName>
</protein>
<keyword evidence="9 12" id="KW-0472">Membrane</keyword>
<dbReference type="GO" id="GO:0015293">
    <property type="term" value="F:symporter activity"/>
    <property type="evidence" value="ECO:0007669"/>
    <property type="project" value="TreeGrafter"/>
</dbReference>
<feature type="transmembrane region" description="Helical" evidence="12">
    <location>
        <begin position="352"/>
        <end position="377"/>
    </location>
</feature>
<evidence type="ECO:0000256" key="4">
    <source>
        <dbReference type="ARBA" id="ARBA00022475"/>
    </source>
</evidence>
<evidence type="ECO:0000256" key="12">
    <source>
        <dbReference type="SAM" id="Phobius"/>
    </source>
</evidence>
<organism evidence="13 14">
    <name type="scientific">Saliniradius amylolyticus</name>
    <dbReference type="NCBI Taxonomy" id="2183582"/>
    <lineage>
        <taxon>Bacteria</taxon>
        <taxon>Pseudomonadati</taxon>
        <taxon>Pseudomonadota</taxon>
        <taxon>Gammaproteobacteria</taxon>
        <taxon>Alteromonadales</taxon>
        <taxon>Alteromonadaceae</taxon>
        <taxon>Saliniradius</taxon>
    </lineage>
</organism>
<dbReference type="GO" id="GO:0005886">
    <property type="term" value="C:plasma membrane"/>
    <property type="evidence" value="ECO:0007669"/>
    <property type="project" value="UniProtKB-SubCell"/>
</dbReference>
<evidence type="ECO:0000256" key="11">
    <source>
        <dbReference type="RuleBase" id="RU362091"/>
    </source>
</evidence>
<keyword evidence="4" id="KW-1003">Cell membrane</keyword>
<dbReference type="Proteomes" id="UP000245728">
    <property type="component" value="Chromosome"/>
</dbReference>
<dbReference type="Pfam" id="PF00474">
    <property type="entry name" value="SSF"/>
    <property type="match status" value="1"/>
</dbReference>
<keyword evidence="8" id="KW-0406">Ion transport</keyword>
<feature type="transmembrane region" description="Helical" evidence="12">
    <location>
        <begin position="397"/>
        <end position="423"/>
    </location>
</feature>
<dbReference type="InterPro" id="IPR001734">
    <property type="entry name" value="Na/solute_symporter"/>
</dbReference>
<feature type="transmembrane region" description="Helical" evidence="12">
    <location>
        <begin position="160"/>
        <end position="180"/>
    </location>
</feature>
<dbReference type="KEGG" id="salh:HMF8227_02657"/>
<keyword evidence="10" id="KW-0739">Sodium transport</keyword>
<feature type="transmembrane region" description="Helical" evidence="12">
    <location>
        <begin position="76"/>
        <end position="97"/>
    </location>
</feature>
<dbReference type="PROSITE" id="PS50283">
    <property type="entry name" value="NA_SOLUT_SYMP_3"/>
    <property type="match status" value="1"/>
</dbReference>
<reference evidence="13 14" key="1">
    <citation type="submission" date="2018-05" db="EMBL/GenBank/DDBJ databases">
        <title>Salinimonas sp. HMF8227 Genome sequencing and assembly.</title>
        <authorList>
            <person name="Kang H."/>
            <person name="Kang J."/>
            <person name="Cha I."/>
            <person name="Kim H."/>
            <person name="Joh K."/>
        </authorList>
    </citation>
    <scope>NUCLEOTIDE SEQUENCE [LARGE SCALE GENOMIC DNA]</scope>
    <source>
        <strain evidence="13 14">HMF8227</strain>
    </source>
</reference>
<evidence type="ECO:0000256" key="1">
    <source>
        <dbReference type="ARBA" id="ARBA00004651"/>
    </source>
</evidence>
<gene>
    <name evidence="13" type="ORF">HMF8227_02657</name>
</gene>
<evidence type="ECO:0000256" key="2">
    <source>
        <dbReference type="ARBA" id="ARBA00006434"/>
    </source>
</evidence>
<feature type="transmembrane region" description="Helical" evidence="12">
    <location>
        <begin position="429"/>
        <end position="450"/>
    </location>
</feature>
<feature type="transmembrane region" description="Helical" evidence="12">
    <location>
        <begin position="38"/>
        <end position="56"/>
    </location>
</feature>
<dbReference type="AlphaFoldDB" id="A0A2S2E682"/>
<feature type="transmembrane region" description="Helical" evidence="12">
    <location>
        <begin position="496"/>
        <end position="514"/>
    </location>
</feature>
<dbReference type="InterPro" id="IPR038377">
    <property type="entry name" value="Na/Glc_symporter_sf"/>
</dbReference>
<feature type="transmembrane region" description="Helical" evidence="12">
    <location>
        <begin position="246"/>
        <end position="265"/>
    </location>
</feature>
<evidence type="ECO:0000256" key="9">
    <source>
        <dbReference type="ARBA" id="ARBA00023136"/>
    </source>
</evidence>
<keyword evidence="6 12" id="KW-1133">Transmembrane helix</keyword>
<name>A0A2S2E682_9ALTE</name>
<keyword evidence="5 12" id="KW-0812">Transmembrane</keyword>
<feature type="transmembrane region" description="Helical" evidence="12">
    <location>
        <begin position="192"/>
        <end position="211"/>
    </location>
</feature>
<dbReference type="PANTHER" id="PTHR42985:SF47">
    <property type="entry name" value="INTEGRAL MEMBRANE TRANSPORT PROTEIN"/>
    <property type="match status" value="1"/>
</dbReference>
<dbReference type="EMBL" id="CP029347">
    <property type="protein sequence ID" value="AWL13109.1"/>
    <property type="molecule type" value="Genomic_DNA"/>
</dbReference>
<comment type="similarity">
    <text evidence="2 11">Belongs to the sodium:solute symporter (SSF) (TC 2.A.21) family.</text>
</comment>
<evidence type="ECO:0000256" key="8">
    <source>
        <dbReference type="ARBA" id="ARBA00023065"/>
    </source>
</evidence>
<keyword evidence="3" id="KW-0813">Transport</keyword>
<dbReference type="CDD" id="cd11493">
    <property type="entry name" value="SLC5sbd_NIS-like_u1"/>
    <property type="match status" value="1"/>
</dbReference>
<dbReference type="Gene3D" id="1.20.1730.10">
    <property type="entry name" value="Sodium/glucose cotransporter"/>
    <property type="match status" value="1"/>
</dbReference>
<feature type="transmembrane region" description="Helical" evidence="12">
    <location>
        <begin position="6"/>
        <end position="26"/>
    </location>
</feature>
<dbReference type="RefSeq" id="WP_109340629.1">
    <property type="nucleotide sequence ID" value="NZ_CP029347.1"/>
</dbReference>
<feature type="transmembrane region" description="Helical" evidence="12">
    <location>
        <begin position="286"/>
        <end position="311"/>
    </location>
</feature>
<dbReference type="PANTHER" id="PTHR42985">
    <property type="entry name" value="SODIUM-COUPLED MONOCARBOXYLATE TRANSPORTER"/>
    <property type="match status" value="1"/>
</dbReference>
<evidence type="ECO:0000256" key="3">
    <source>
        <dbReference type="ARBA" id="ARBA00022448"/>
    </source>
</evidence>
<accession>A0A2S2E682</accession>
<evidence type="ECO:0000256" key="5">
    <source>
        <dbReference type="ARBA" id="ARBA00022692"/>
    </source>
</evidence>
<sequence length="532" mass="58354">MQVQFFWQDWLVFLGYFAVMAFTGWYFSRKQSATTQDYFLGGNSMPIWMVAVSVLATSQSAATFLGGPDQGYQGDFSYLATNIGAALAAVGVAWFLIPKFYQLRVTTVYELLEERFGQRAKKQAGLMYLFGRVFASGARLYMAAIAVSMILFANIEATNVISSVLILAVVGLAYSFVGGIRSVIYSDVIQTVVYVGAAIFVIAYLLSAIPADFGEIIHALQNPPERELSKLTLLDFRLDFTSSGVFTFWSAVTGFLLLNIAAFGLDQDMSQRMLSCKNAKEGAKALIWSVVMVIPVMALFIAIGLLLYIYYQRPELMTGGGVLEAAPSFNGEDVTIFMYYVLNEIPPGIRGLVTVGVIAAALSTLNSGLNAMSSVLVQDLYRPWVEKHHPGKEEKHFVFAGQMGMVVAAAALGGMAILCYFWQQYSEMPLLAFALSVMVFSYCGLLGVYFTTLFTRRGSASSVTAALLVGFMVPLLMQPYIQTLYLPQSLYFNLGFTYQLCLGSLIAFLVCFAGRQQADVLVNETAGSELTR</sequence>
<evidence type="ECO:0000313" key="13">
    <source>
        <dbReference type="EMBL" id="AWL13109.1"/>
    </source>
</evidence>
<keyword evidence="14" id="KW-1185">Reference proteome</keyword>
<evidence type="ECO:0000256" key="6">
    <source>
        <dbReference type="ARBA" id="ARBA00022989"/>
    </source>
</evidence>
<dbReference type="OrthoDB" id="9803348at2"/>
<proteinExistence type="inferred from homology"/>
<evidence type="ECO:0000256" key="10">
    <source>
        <dbReference type="ARBA" id="ARBA00023201"/>
    </source>
</evidence>
<feature type="transmembrane region" description="Helical" evidence="12">
    <location>
        <begin position="462"/>
        <end position="481"/>
    </location>
</feature>
<evidence type="ECO:0000313" key="14">
    <source>
        <dbReference type="Proteomes" id="UP000245728"/>
    </source>
</evidence>